<feature type="transmembrane region" description="Helical" evidence="1">
    <location>
        <begin position="358"/>
        <end position="380"/>
    </location>
</feature>
<dbReference type="RefSeq" id="WP_074237612.1">
    <property type="nucleotide sequence ID" value="NZ_FSRA01000001.1"/>
</dbReference>
<dbReference type="Pfam" id="PF16401">
    <property type="entry name" value="DUF5009"/>
    <property type="match status" value="1"/>
</dbReference>
<dbReference type="OrthoDB" id="9788724at2"/>
<feature type="transmembrane region" description="Helical" evidence="1">
    <location>
        <begin position="293"/>
        <end position="312"/>
    </location>
</feature>
<dbReference type="PANTHER" id="PTHR31061">
    <property type="entry name" value="LD22376P"/>
    <property type="match status" value="1"/>
</dbReference>
<evidence type="ECO:0000313" key="3">
    <source>
        <dbReference type="EMBL" id="SIN67512.1"/>
    </source>
</evidence>
<evidence type="ECO:0000256" key="1">
    <source>
        <dbReference type="SAM" id="Phobius"/>
    </source>
</evidence>
<dbReference type="PANTHER" id="PTHR31061:SF24">
    <property type="entry name" value="LD22376P"/>
    <property type="match status" value="1"/>
</dbReference>
<protein>
    <submittedName>
        <fullName evidence="3">Predicted acyltransferase</fullName>
    </submittedName>
</protein>
<proteinExistence type="predicted"/>
<evidence type="ECO:0000313" key="4">
    <source>
        <dbReference type="Proteomes" id="UP000185003"/>
    </source>
</evidence>
<feature type="domain" description="DUF5009" evidence="2">
    <location>
        <begin position="34"/>
        <end position="158"/>
    </location>
</feature>
<organism evidence="3 4">
    <name type="scientific">Chitinophaga niabensis</name>
    <dbReference type="NCBI Taxonomy" id="536979"/>
    <lineage>
        <taxon>Bacteria</taxon>
        <taxon>Pseudomonadati</taxon>
        <taxon>Bacteroidota</taxon>
        <taxon>Chitinophagia</taxon>
        <taxon>Chitinophagales</taxon>
        <taxon>Chitinophagaceae</taxon>
        <taxon>Chitinophaga</taxon>
    </lineage>
</organism>
<feature type="transmembrane region" description="Helical" evidence="1">
    <location>
        <begin position="174"/>
        <end position="195"/>
    </location>
</feature>
<accession>A0A1N6D9N2</accession>
<dbReference type="Proteomes" id="UP000185003">
    <property type="component" value="Unassembled WGS sequence"/>
</dbReference>
<keyword evidence="3" id="KW-0012">Acyltransferase</keyword>
<dbReference type="AlphaFoldDB" id="A0A1N6D9N2"/>
<feature type="transmembrane region" description="Helical" evidence="1">
    <location>
        <begin position="143"/>
        <end position="159"/>
    </location>
</feature>
<keyword evidence="4" id="KW-1185">Reference proteome</keyword>
<dbReference type="InterPro" id="IPR032176">
    <property type="entry name" value="DUF5009"/>
</dbReference>
<gene>
    <name evidence="3" type="ORF">SAMN04488055_0509</name>
</gene>
<keyword evidence="1" id="KW-0812">Transmembrane</keyword>
<dbReference type="GO" id="GO:0016746">
    <property type="term" value="F:acyltransferase activity"/>
    <property type="evidence" value="ECO:0007669"/>
    <property type="project" value="UniProtKB-KW"/>
</dbReference>
<keyword evidence="1" id="KW-0472">Membrane</keyword>
<keyword evidence="3" id="KW-0808">Transferase</keyword>
<name>A0A1N6D9N2_9BACT</name>
<feature type="transmembrane region" description="Helical" evidence="1">
    <location>
        <begin position="332"/>
        <end position="352"/>
    </location>
</feature>
<dbReference type="STRING" id="536979.SAMN04488055_0509"/>
<feature type="transmembrane region" description="Helical" evidence="1">
    <location>
        <begin position="225"/>
        <end position="248"/>
    </location>
</feature>
<feature type="transmembrane region" description="Helical" evidence="1">
    <location>
        <begin position="7"/>
        <end position="28"/>
    </location>
</feature>
<keyword evidence="1" id="KW-1133">Transmembrane helix</keyword>
<reference evidence="3 4" key="1">
    <citation type="submission" date="2016-11" db="EMBL/GenBank/DDBJ databases">
        <authorList>
            <person name="Jaros S."/>
            <person name="Januszkiewicz K."/>
            <person name="Wedrychowicz H."/>
        </authorList>
    </citation>
    <scope>NUCLEOTIDE SEQUENCE [LARGE SCALE GENOMIC DNA]</scope>
    <source>
        <strain evidence="3 4">DSM 24787</strain>
    </source>
</reference>
<feature type="transmembrane region" description="Helical" evidence="1">
    <location>
        <begin position="48"/>
        <end position="70"/>
    </location>
</feature>
<feature type="transmembrane region" description="Helical" evidence="1">
    <location>
        <begin position="82"/>
        <end position="101"/>
    </location>
</feature>
<dbReference type="EMBL" id="FSRA01000001">
    <property type="protein sequence ID" value="SIN67512.1"/>
    <property type="molecule type" value="Genomic_DNA"/>
</dbReference>
<evidence type="ECO:0000259" key="2">
    <source>
        <dbReference type="Pfam" id="PF16401"/>
    </source>
</evidence>
<feature type="transmembrane region" description="Helical" evidence="1">
    <location>
        <begin position="260"/>
        <end position="281"/>
    </location>
</feature>
<sequence>MTATQRIAAIDITRALTMFLMIFVNDLWSLHDIPKWLEHTAAKEDGMGLADTVFPAFLFIVGMSIPYAISNRIKKGDTLWQLIRHVIERSVALLVMGLFFVNGENLHAEATGMPRGVWNIICCICFIFIWNQYPAKFPKTAQNVIKGVGIVTLLMMAWICRGGEGDEVQRFATYWWGILGLIGWAYLVSAMIYVLGKGSFVVNAVAWLLCLGYSMAVHGNVAPGIFGYIADGAMPALVLGGVLVSQIFRHYSTAGKWQSVIGVLSALAVVLLTAGFLTRPVWGISKIMATPSWVLICSAITIGVFIFTYWLADLQQKASWFKGIKAAGTDTLLCYLIPYFVYALFSLAHFSFPDMVSGGAIGIVRSLVFSFLMIQIAGWISKGGIRLKL</sequence>
<feature type="transmembrane region" description="Helical" evidence="1">
    <location>
        <begin position="200"/>
        <end position="219"/>
    </location>
</feature>
<feature type="transmembrane region" description="Helical" evidence="1">
    <location>
        <begin position="113"/>
        <end position="131"/>
    </location>
</feature>